<comment type="caution">
    <text evidence="1">The sequence shown here is derived from an EMBL/GenBank/DDBJ whole genome shotgun (WGS) entry which is preliminary data.</text>
</comment>
<proteinExistence type="predicted"/>
<evidence type="ECO:0000313" key="2">
    <source>
        <dbReference type="Proteomes" id="UP000018143"/>
    </source>
</evidence>
<dbReference type="Proteomes" id="UP000018143">
    <property type="component" value="Unassembled WGS sequence"/>
</dbReference>
<accession>T1DUU7</accession>
<name>T1DUU7_9HELI</name>
<dbReference type="STRING" id="1325130.HFN_1501"/>
<reference evidence="1 2" key="1">
    <citation type="journal article" date="2013" name="Genome Announc.">
        <title>Draft Genome Sequence of Helicobacter fennelliae Strain MRY12-0050, Isolated from a Bacteremia Patient.</title>
        <authorList>
            <person name="Rimbara E."/>
            <person name="Matsui M."/>
            <person name="Mori S."/>
            <person name="Suzuki S."/>
            <person name="Suzuki M."/>
            <person name="Kim H."/>
            <person name="Sekizuka T."/>
            <person name="Kuroda M."/>
            <person name="Shibayama K."/>
        </authorList>
    </citation>
    <scope>NUCLEOTIDE SEQUENCE [LARGE SCALE GENOMIC DNA]</scope>
    <source>
        <strain evidence="1 2">MRY12-0050</strain>
    </source>
</reference>
<gene>
    <name evidence="1" type="ORF">HFN_1501</name>
</gene>
<organism evidence="1 2">
    <name type="scientific">Helicobacter fennelliae MRY12-0050</name>
    <dbReference type="NCBI Taxonomy" id="1325130"/>
    <lineage>
        <taxon>Bacteria</taxon>
        <taxon>Pseudomonadati</taxon>
        <taxon>Campylobacterota</taxon>
        <taxon>Epsilonproteobacteria</taxon>
        <taxon>Campylobacterales</taxon>
        <taxon>Helicobacteraceae</taxon>
        <taxon>Helicobacter</taxon>
    </lineage>
</organism>
<protein>
    <submittedName>
        <fullName evidence="1">Uncharacterized protein</fullName>
    </submittedName>
</protein>
<sequence length="41" mass="4904">MRNFYTYNLLLKVCIIADFTESRFCFLSLRAQAKPRILFAE</sequence>
<dbReference type="EMBL" id="BASD01000003">
    <property type="protein sequence ID" value="GAD17942.1"/>
    <property type="molecule type" value="Genomic_DNA"/>
</dbReference>
<evidence type="ECO:0000313" key="1">
    <source>
        <dbReference type="EMBL" id="GAD17942.1"/>
    </source>
</evidence>
<dbReference type="AlphaFoldDB" id="T1DUU7"/>
<keyword evidence="2" id="KW-1185">Reference proteome</keyword>